<reference evidence="1" key="2">
    <citation type="journal article" date="2021" name="Genome Biol. Evol.">
        <title>Developing a high-quality reference genome for a parasitic bivalve with doubly uniparental inheritance (Bivalvia: Unionida).</title>
        <authorList>
            <person name="Smith C.H."/>
        </authorList>
    </citation>
    <scope>NUCLEOTIDE SEQUENCE</scope>
    <source>
        <strain evidence="1">CHS0354</strain>
        <tissue evidence="1">Mantle</tissue>
    </source>
</reference>
<dbReference type="AlphaFoldDB" id="A0AAE0W596"/>
<dbReference type="EMBL" id="JAEAOA010001608">
    <property type="protein sequence ID" value="KAK3602011.1"/>
    <property type="molecule type" value="Genomic_DNA"/>
</dbReference>
<keyword evidence="2" id="KW-1185">Reference proteome</keyword>
<organism evidence="1 2">
    <name type="scientific">Potamilus streckersoni</name>
    <dbReference type="NCBI Taxonomy" id="2493646"/>
    <lineage>
        <taxon>Eukaryota</taxon>
        <taxon>Metazoa</taxon>
        <taxon>Spiralia</taxon>
        <taxon>Lophotrochozoa</taxon>
        <taxon>Mollusca</taxon>
        <taxon>Bivalvia</taxon>
        <taxon>Autobranchia</taxon>
        <taxon>Heteroconchia</taxon>
        <taxon>Palaeoheterodonta</taxon>
        <taxon>Unionida</taxon>
        <taxon>Unionoidea</taxon>
        <taxon>Unionidae</taxon>
        <taxon>Ambleminae</taxon>
        <taxon>Lampsilini</taxon>
        <taxon>Potamilus</taxon>
    </lineage>
</organism>
<evidence type="ECO:0000313" key="1">
    <source>
        <dbReference type="EMBL" id="KAK3602011.1"/>
    </source>
</evidence>
<gene>
    <name evidence="1" type="ORF">CHS0354_027014</name>
</gene>
<sequence>MKMREDVWRDNGMHLWVTVITMKKTLNQRNCAHHVVLFGRSPKTRDLFQFSDRIGHTRVLDGSRKASEYFQIFYSDEVFGKLVRLTNFNATSNVAERYRCVDRSHHGDHFGSFYRILYIMDTMKERLVLLL</sequence>
<name>A0AAE0W596_9BIVA</name>
<accession>A0AAE0W596</accession>
<comment type="caution">
    <text evidence="1">The sequence shown here is derived from an EMBL/GenBank/DDBJ whole genome shotgun (WGS) entry which is preliminary data.</text>
</comment>
<protein>
    <submittedName>
        <fullName evidence="1">Uncharacterized protein</fullName>
    </submittedName>
</protein>
<evidence type="ECO:0000313" key="2">
    <source>
        <dbReference type="Proteomes" id="UP001195483"/>
    </source>
</evidence>
<dbReference type="Proteomes" id="UP001195483">
    <property type="component" value="Unassembled WGS sequence"/>
</dbReference>
<proteinExistence type="predicted"/>
<reference evidence="1" key="1">
    <citation type="journal article" date="2021" name="Genome Biol. Evol.">
        <title>A High-Quality Reference Genome for a Parasitic Bivalve with Doubly Uniparental Inheritance (Bivalvia: Unionida).</title>
        <authorList>
            <person name="Smith C.H."/>
        </authorList>
    </citation>
    <scope>NUCLEOTIDE SEQUENCE</scope>
    <source>
        <strain evidence="1">CHS0354</strain>
    </source>
</reference>
<reference evidence="1" key="3">
    <citation type="submission" date="2023-05" db="EMBL/GenBank/DDBJ databases">
        <authorList>
            <person name="Smith C.H."/>
        </authorList>
    </citation>
    <scope>NUCLEOTIDE SEQUENCE</scope>
    <source>
        <strain evidence="1">CHS0354</strain>
        <tissue evidence="1">Mantle</tissue>
    </source>
</reference>